<evidence type="ECO:0000256" key="3">
    <source>
        <dbReference type="RuleBase" id="RU003707"/>
    </source>
</evidence>
<dbReference type="InterPro" id="IPR018376">
    <property type="entry name" value="Enoyl-CoA_hyd/isom_CS"/>
</dbReference>
<dbReference type="Proteomes" id="UP000027466">
    <property type="component" value="Unassembled WGS sequence"/>
</dbReference>
<dbReference type="RefSeq" id="WP_035935225.1">
    <property type="nucleotide sequence ID" value="NZ_CADFFX010000002.1"/>
</dbReference>
<dbReference type="GO" id="GO:0006635">
    <property type="term" value="P:fatty acid beta-oxidation"/>
    <property type="evidence" value="ECO:0007669"/>
    <property type="project" value="TreeGrafter"/>
</dbReference>
<dbReference type="InterPro" id="IPR029045">
    <property type="entry name" value="ClpP/crotonase-like_dom_sf"/>
</dbReference>
<dbReference type="CDD" id="cd06558">
    <property type="entry name" value="crotonase-like"/>
    <property type="match status" value="1"/>
</dbReference>
<comment type="similarity">
    <text evidence="1 3">Belongs to the enoyl-CoA hydratase/isomerase family.</text>
</comment>
<dbReference type="PROSITE" id="PS00166">
    <property type="entry name" value="ENOYL_COA_HYDRATASE"/>
    <property type="match status" value="1"/>
</dbReference>
<dbReference type="SUPFAM" id="SSF52096">
    <property type="entry name" value="ClpP/crotonase"/>
    <property type="match status" value="1"/>
</dbReference>
<evidence type="ECO:0000313" key="5">
    <source>
        <dbReference type="Proteomes" id="UP000027466"/>
    </source>
</evidence>
<organism evidence="4 5">
    <name type="scientific">Caballeronia glathei</name>
    <dbReference type="NCBI Taxonomy" id="60547"/>
    <lineage>
        <taxon>Bacteria</taxon>
        <taxon>Pseudomonadati</taxon>
        <taxon>Pseudomonadota</taxon>
        <taxon>Betaproteobacteria</taxon>
        <taxon>Burkholderiales</taxon>
        <taxon>Burkholderiaceae</taxon>
        <taxon>Caballeronia</taxon>
    </lineage>
</organism>
<dbReference type="InterPro" id="IPR014748">
    <property type="entry name" value="Enoyl-CoA_hydra_C"/>
</dbReference>
<dbReference type="Gene3D" id="3.90.226.10">
    <property type="entry name" value="2-enoyl-CoA Hydratase, Chain A, domain 1"/>
    <property type="match status" value="1"/>
</dbReference>
<protein>
    <submittedName>
        <fullName evidence="4">Enoyl-CoA hydratase</fullName>
    </submittedName>
</protein>
<reference evidence="4 5" key="1">
    <citation type="submission" date="2014-03" db="EMBL/GenBank/DDBJ databases">
        <title>Draft Genome Sequences of Four Burkholderia Strains.</title>
        <authorList>
            <person name="Liu X.Y."/>
            <person name="Li C.X."/>
            <person name="Xu J.H."/>
        </authorList>
    </citation>
    <scope>NUCLEOTIDE SEQUENCE [LARGE SCALE GENOMIC DNA]</scope>
    <source>
        <strain evidence="4 5">DSM 50014</strain>
    </source>
</reference>
<sequence length="267" mass="28214">MAIHYAVSNHVATVTLDRPEALNALDLGSLRELRAVLADARDDDDVRVIVLTGAGTKSFCVGADLKNTLPPSTNFGASFVKSIDRAAAEGVYVRLIDLSTLRIFKPLIAAINGYCLGGGLELALQCDLRVAAGNAVFGLPEAVVASIPAVCGIQALQRAVPSAIAMKMLLTGCKIDAAYAERVGLVSDVVPPESLLDKARELAATIAANGPLAVQMIKKVAETSSNVPLAQAIEFTELAWGAMRESEDRVEGRRAFAEKRKPGYKGR</sequence>
<dbReference type="Gene3D" id="1.10.12.10">
    <property type="entry name" value="Lyase 2-enoyl-coa Hydratase, Chain A, domain 2"/>
    <property type="match status" value="1"/>
</dbReference>
<dbReference type="FunFam" id="3.90.226.10:FF:000009">
    <property type="entry name" value="Carnitinyl-CoA dehydratase"/>
    <property type="match status" value="1"/>
</dbReference>
<dbReference type="STRING" id="60547.GCA_000751215_04381"/>
<gene>
    <name evidence="4" type="ORF">BG61_19535</name>
</gene>
<dbReference type="Pfam" id="PF00378">
    <property type="entry name" value="ECH_1"/>
    <property type="match status" value="1"/>
</dbReference>
<evidence type="ECO:0000313" key="4">
    <source>
        <dbReference type="EMBL" id="KDR44257.1"/>
    </source>
</evidence>
<proteinExistence type="inferred from homology"/>
<dbReference type="GO" id="GO:0016829">
    <property type="term" value="F:lyase activity"/>
    <property type="evidence" value="ECO:0007669"/>
    <property type="project" value="UniProtKB-KW"/>
</dbReference>
<keyword evidence="5" id="KW-1185">Reference proteome</keyword>
<keyword evidence="2" id="KW-0456">Lyase</keyword>
<accession>A0A069PUY7</accession>
<name>A0A069PUY7_9BURK</name>
<comment type="caution">
    <text evidence="4">The sequence shown here is derived from an EMBL/GenBank/DDBJ whole genome shotgun (WGS) entry which is preliminary data.</text>
</comment>
<dbReference type="AlphaFoldDB" id="A0A069PUY7"/>
<evidence type="ECO:0000256" key="2">
    <source>
        <dbReference type="ARBA" id="ARBA00023239"/>
    </source>
</evidence>
<dbReference type="PANTHER" id="PTHR11941">
    <property type="entry name" value="ENOYL-COA HYDRATASE-RELATED"/>
    <property type="match status" value="1"/>
</dbReference>
<evidence type="ECO:0000256" key="1">
    <source>
        <dbReference type="ARBA" id="ARBA00005254"/>
    </source>
</evidence>
<dbReference type="InterPro" id="IPR001753">
    <property type="entry name" value="Enoyl-CoA_hydra/iso"/>
</dbReference>
<dbReference type="PANTHER" id="PTHR11941:SF54">
    <property type="entry name" value="ENOYL-COA HYDRATASE, MITOCHONDRIAL"/>
    <property type="match status" value="1"/>
</dbReference>
<dbReference type="EMBL" id="JFHC01000003">
    <property type="protein sequence ID" value="KDR44257.1"/>
    <property type="molecule type" value="Genomic_DNA"/>
</dbReference>